<dbReference type="Proteomes" id="UP001153737">
    <property type="component" value="Chromosome 12"/>
</dbReference>
<feature type="region of interest" description="Disordered" evidence="2">
    <location>
        <begin position="448"/>
        <end position="473"/>
    </location>
</feature>
<evidence type="ECO:0000313" key="6">
    <source>
        <dbReference type="Proteomes" id="UP001153737"/>
    </source>
</evidence>
<reference evidence="5" key="1">
    <citation type="submission" date="2022-01" db="EMBL/GenBank/DDBJ databases">
        <authorList>
            <person name="King R."/>
        </authorList>
    </citation>
    <scope>NUCLEOTIDE SEQUENCE</scope>
</reference>
<evidence type="ECO:0000256" key="1">
    <source>
        <dbReference type="PROSITE-ProRule" id="PRU00239"/>
    </source>
</evidence>
<feature type="region of interest" description="Disordered" evidence="2">
    <location>
        <begin position="328"/>
        <end position="353"/>
    </location>
</feature>
<accession>A0A9P0DIE8</accession>
<feature type="compositionally biased region" description="Basic residues" evidence="2">
    <location>
        <begin position="328"/>
        <end position="338"/>
    </location>
</feature>
<feature type="domain" description="Calpain catalytic" evidence="3">
    <location>
        <begin position="26"/>
        <end position="268"/>
    </location>
</feature>
<organism evidence="5 6">
    <name type="scientific">Phaedon cochleariae</name>
    <name type="common">Mustard beetle</name>
    <dbReference type="NCBI Taxonomy" id="80249"/>
    <lineage>
        <taxon>Eukaryota</taxon>
        <taxon>Metazoa</taxon>
        <taxon>Ecdysozoa</taxon>
        <taxon>Arthropoda</taxon>
        <taxon>Hexapoda</taxon>
        <taxon>Insecta</taxon>
        <taxon>Pterygota</taxon>
        <taxon>Neoptera</taxon>
        <taxon>Endopterygota</taxon>
        <taxon>Coleoptera</taxon>
        <taxon>Polyphaga</taxon>
        <taxon>Cucujiformia</taxon>
        <taxon>Chrysomeloidea</taxon>
        <taxon>Chrysomelidae</taxon>
        <taxon>Chrysomelinae</taxon>
        <taxon>Chrysomelini</taxon>
        <taxon>Phaedon</taxon>
    </lineage>
</organism>
<name>A0A9P0DIE8_PHACE</name>
<evidence type="ECO:0000259" key="3">
    <source>
        <dbReference type="PROSITE" id="PS50203"/>
    </source>
</evidence>
<dbReference type="Pfam" id="PF22069">
    <property type="entry name" value="Androglobin_IV"/>
    <property type="match status" value="1"/>
</dbReference>
<feature type="region of interest" description="Disordered" evidence="2">
    <location>
        <begin position="1122"/>
        <end position="1141"/>
    </location>
</feature>
<dbReference type="Pfam" id="PF22068">
    <property type="entry name" value="Androglobin_II"/>
    <property type="match status" value="1"/>
</dbReference>
<proteinExistence type="predicted"/>
<gene>
    <name evidence="5" type="ORF">PHAECO_LOCUS2983</name>
</gene>
<dbReference type="PROSITE" id="PS52042">
    <property type="entry name" value="GLOBIN_CP_ADGB"/>
    <property type="match status" value="1"/>
</dbReference>
<feature type="compositionally biased region" description="Basic and acidic residues" evidence="2">
    <location>
        <begin position="339"/>
        <end position="353"/>
    </location>
</feature>
<feature type="compositionally biased region" description="Basic and acidic residues" evidence="2">
    <location>
        <begin position="463"/>
        <end position="473"/>
    </location>
</feature>
<dbReference type="InterPro" id="IPR053033">
    <property type="entry name" value="Androglobin-like"/>
</dbReference>
<dbReference type="InterPro" id="IPR054094">
    <property type="entry name" value="Androglobin_IV"/>
</dbReference>
<dbReference type="PROSITE" id="PS50203">
    <property type="entry name" value="CALPAIN_CAT"/>
    <property type="match status" value="1"/>
</dbReference>
<dbReference type="PROSITE" id="PS50096">
    <property type="entry name" value="IQ"/>
    <property type="match status" value="1"/>
</dbReference>
<keyword evidence="6" id="KW-1185">Reference proteome</keyword>
<protein>
    <recommendedName>
        <fullName evidence="7">Androglobin</fullName>
    </recommendedName>
</protein>
<dbReference type="PANTHER" id="PTHR46298:SF1">
    <property type="entry name" value="ANDROGLOBIN"/>
    <property type="match status" value="1"/>
</dbReference>
<dbReference type="EMBL" id="OU896718">
    <property type="protein sequence ID" value="CAH1119209.1"/>
    <property type="molecule type" value="Genomic_DNA"/>
</dbReference>
<evidence type="ECO:0000313" key="5">
    <source>
        <dbReference type="EMBL" id="CAH1119209.1"/>
    </source>
</evidence>
<comment type="caution">
    <text evidence="1">Lacks conserved residue(s) required for the propagation of feature annotation.</text>
</comment>
<dbReference type="GO" id="GO:0004198">
    <property type="term" value="F:calcium-dependent cysteine-type endopeptidase activity"/>
    <property type="evidence" value="ECO:0007669"/>
    <property type="project" value="InterPro"/>
</dbReference>
<dbReference type="OrthoDB" id="5403181at2759"/>
<reference evidence="5" key="2">
    <citation type="submission" date="2022-10" db="EMBL/GenBank/DDBJ databases">
        <authorList>
            <consortium name="ENA_rothamsted_submissions"/>
            <consortium name="culmorum"/>
            <person name="King R."/>
        </authorList>
    </citation>
    <scope>NUCLEOTIDE SEQUENCE</scope>
</reference>
<dbReference type="GO" id="GO:0006508">
    <property type="term" value="P:proteolysis"/>
    <property type="evidence" value="ECO:0007669"/>
    <property type="project" value="InterPro"/>
</dbReference>
<feature type="domain" description="Globin" evidence="4">
    <location>
        <begin position="701"/>
        <end position="904"/>
    </location>
</feature>
<dbReference type="InterPro" id="IPR001300">
    <property type="entry name" value="Peptidase_C2_calpain_cat"/>
</dbReference>
<dbReference type="InterPro" id="IPR057249">
    <property type="entry name" value="Globin_CP_ADGB"/>
</dbReference>
<evidence type="ECO:0000256" key="2">
    <source>
        <dbReference type="SAM" id="MobiDB-lite"/>
    </source>
</evidence>
<dbReference type="CDD" id="cd22307">
    <property type="entry name" value="Adgb_C_mid-like"/>
    <property type="match status" value="1"/>
</dbReference>
<dbReference type="SUPFAM" id="SSF54001">
    <property type="entry name" value="Cysteine proteinases"/>
    <property type="match status" value="1"/>
</dbReference>
<dbReference type="PANTHER" id="PTHR46298">
    <property type="entry name" value="ANDROGLOBIN"/>
    <property type="match status" value="1"/>
</dbReference>
<dbReference type="InterPro" id="IPR038765">
    <property type="entry name" value="Papain-like_cys_pep_sf"/>
</dbReference>
<dbReference type="InterPro" id="IPR054093">
    <property type="entry name" value="Androglobin_II"/>
</dbReference>
<evidence type="ECO:0008006" key="7">
    <source>
        <dbReference type="Google" id="ProtNLM"/>
    </source>
</evidence>
<sequence length="1411" mass="163313">MSKARKKLESQVASESHDLCSPKFPPADPSTIPFEEWCDSDINIEKWEISKDSNENLFRDPQETHLPPSLLGLQWKRPCEVFPDANFTIFTENPAYPDLIAGSKHILHSEFVLSFIHTIQTLCYLGNTGQFPVEYTSLQFFPTTTNQPWKPWHHVYSKCHAGKGQHHNPTVNKFGKYIVRLFWLGSWKKIYVDDLLPLNAEEEILLPSLPIPKDPLEPFQIKKAPSEKQSKHTKLKISAEVSKSRSTIGNKKVIELWPFLLAKALMKLANLTWCEGEDLVDFDMIQCFSGWIPYKISTRGMTTDEIWDECMKYTSHYKWQEHQDRSTSKMKIKSKSKVSVRDNLGKTKSGDLGNRDDHEKYSLALCFRHSNCSMVGGNTHHLLIEQTRNVSLVKPSKEEDFPLWKRYRWLDWAIENNILPPKESATPIKFLKSVDPFKEICNSIYGDDKTEDETPRKLIGPESNKDLSKKGDGSRRRLEFTSYPSLTKWLDFERVSGNILHLIVYFKPSKYPVKVRISDLCSKNITKELKYPVLKALEDSMVLEWKEIIRTQSSLFHRNEPVYILSDSLSSRRVIINIAQVGSQQVLQSDSEGYTEENNLEPSDSECGICLSTILERLKKKNAQTSDEDEVNKIPVIPNEYNYYRLVGHLVLCKFKWNSDHTDDVVQSIRTYGTSTISLNLEPGRHLFRLLIKTGTPYVIQILSDAPLAVGYLEEIYPLMTEETCLINEMSKAIAKSFQELVKSFGKGDYLDKFRNFHDSYKPPCELDKEELTTIHEVFSIELLRLVSYDMGEAELRALKVLLKQWQFPHRENNSGDTSGFCYQPDAEEMEYVKIIQKATVMIQAFFRGVYERQMMKRHSSSDKHYKATVECLQRIHSLFSSKGVTLLRNYFFTPDVLNIAEKRGCCEDIQSAITLYQFSNSTRVSDQGWNFICRQTFYVSSMQPIVLRINMFCDLTRYSVRAFDNDDGKEMKIHTNNVASDEYHSNANGYTVLCYGMSSTAKQLYYKLCYAVQKETTEKMLHFPHNQTKNEVLTGNYIPSKRNRICRYMILVNSEHALATLQLSTNHPDVKINMKLFKDDELLNDVTGIGSVLLPVLMLGNKTSDTCRKIYKEESLKSVDKKSNTKGLHKSRTRSHSNGMEDREKMYDVSEVYFLEANVMENSWPLNAAEWKVVERLKADKLLGDPNGSIKKGSATKKHSISEIQSPFWTLQVITGSTDLVRLSTDEKRDMELRQNKIRWYSNDPMRNKKSEELRNTFIDENKITNGKICLDGEIRTSNPEIFEEEVLPDYDTYCDMYRKIPLGDATGERVLKDGLIIEEEIENEFRAIVRFREFNENIAEEIAEMEKTQIDNYNLMKDWYNGCRLESEKMIEDAHKVKQKYIEIFSESTAIVKEKDKKEKKATKKSKNK</sequence>
<feature type="region of interest" description="Disordered" evidence="2">
    <location>
        <begin position="1"/>
        <end position="27"/>
    </location>
</feature>
<evidence type="ECO:0000259" key="4">
    <source>
        <dbReference type="PROSITE" id="PS52042"/>
    </source>
</evidence>